<evidence type="ECO:0000259" key="8">
    <source>
        <dbReference type="Pfam" id="PF05425"/>
    </source>
</evidence>
<feature type="transmembrane region" description="Helical" evidence="7">
    <location>
        <begin position="553"/>
        <end position="573"/>
    </location>
</feature>
<dbReference type="InterPro" id="IPR032694">
    <property type="entry name" value="CopC/D"/>
</dbReference>
<feature type="transmembrane region" description="Helical" evidence="7">
    <location>
        <begin position="168"/>
        <end position="186"/>
    </location>
</feature>
<evidence type="ECO:0000256" key="6">
    <source>
        <dbReference type="SAM" id="MobiDB-lite"/>
    </source>
</evidence>
<dbReference type="GO" id="GO:0006825">
    <property type="term" value="P:copper ion transport"/>
    <property type="evidence" value="ECO:0007669"/>
    <property type="project" value="InterPro"/>
</dbReference>
<evidence type="ECO:0000256" key="5">
    <source>
        <dbReference type="ARBA" id="ARBA00023136"/>
    </source>
</evidence>
<feature type="transmembrane region" description="Helical" evidence="7">
    <location>
        <begin position="585"/>
        <end position="614"/>
    </location>
</feature>
<feature type="transmembrane region" description="Helical" evidence="7">
    <location>
        <begin position="433"/>
        <end position="450"/>
    </location>
</feature>
<feature type="transmembrane region" description="Helical" evidence="7">
    <location>
        <begin position="293"/>
        <end position="313"/>
    </location>
</feature>
<comment type="subcellular location">
    <subcellularLocation>
        <location evidence="1">Cell membrane</location>
        <topology evidence="1">Multi-pass membrane protein</topology>
    </subcellularLocation>
</comment>
<evidence type="ECO:0000256" key="4">
    <source>
        <dbReference type="ARBA" id="ARBA00022989"/>
    </source>
</evidence>
<keyword evidence="3 7" id="KW-0812">Transmembrane</keyword>
<evidence type="ECO:0000256" key="3">
    <source>
        <dbReference type="ARBA" id="ARBA00022692"/>
    </source>
</evidence>
<accession>A0A3A5M6M9</accession>
<sequence>MVYVSTTAKQPRETLATASSERAVATGWLVLAGVVMLAALVVALFYSGAAAARQLGDPGALTRWGLPVAKVLNNTAAAGTIGALVFAVVMLPRTAGTGGRKPKETAAEHPAFSRVLILASVSAVAWTIGALGVMVFTYSDAAGLPLSTDPAYTQGLAAFLTDFSTGRAWLVTSIASAVLATILFGVRSQTGLALTLVLALLNLLPVALVGHSASGDDHNAAVNSIALHLVGVCLWVGGIISLAVVSGTLGNQALPVLKRFSALAGFAFILVMASGVVNASLRITDLAQLSSEWGLLVTFKTVATLLLGGIGWMHRQWIIPQLEASSGTAASKLSARRVLWQLIAVELVIMAAVSGVAGALGRTAPPRSEVLPTEAGPARILTGYDLPPEPTMARWLTEWRPDWLWITVALTFGVAYVLGMVKLHRRGDSWSVVKLLSWLVGLALLTYFTSGPPAVYGMVLFSAHMVDHMALTMVVPLFLVLGAPVTLALKALGARRDGTRGLREWILVIVHSWPSRIITHPLFAAGNFVASIIVFYYSPLFGFALREHVGHELMITHFLITGYIFVLSMIGSDPVPFRAPYPMRILLLFATMAFHAFFGVTLMGSTSLLEASWFGNMGREWGASALADQQVGGAVTWGVGEIPTLLLAIGVAVVWSRSDARETKRKDRAADRNNDADLTAYNSMFADLAVRDAGPRPPAQQSTARTTTTAGDDE</sequence>
<feature type="region of interest" description="Disordered" evidence="6">
    <location>
        <begin position="692"/>
        <end position="714"/>
    </location>
</feature>
<dbReference type="Pfam" id="PF09678">
    <property type="entry name" value="Caa3_CtaG"/>
    <property type="match status" value="1"/>
</dbReference>
<evidence type="ECO:0000256" key="7">
    <source>
        <dbReference type="SAM" id="Phobius"/>
    </source>
</evidence>
<dbReference type="InterPro" id="IPR019108">
    <property type="entry name" value="Caa3_assmbl_CtaG-rel"/>
</dbReference>
<comment type="caution">
    <text evidence="9">The sequence shown here is derived from an EMBL/GenBank/DDBJ whole genome shotgun (WGS) entry which is preliminary data.</text>
</comment>
<organism evidence="9 10">
    <name type="scientific">Arthrobacter cheniae</name>
    <dbReference type="NCBI Taxonomy" id="1258888"/>
    <lineage>
        <taxon>Bacteria</taxon>
        <taxon>Bacillati</taxon>
        <taxon>Actinomycetota</taxon>
        <taxon>Actinomycetes</taxon>
        <taxon>Micrococcales</taxon>
        <taxon>Micrococcaceae</taxon>
        <taxon>Arthrobacter</taxon>
    </lineage>
</organism>
<feature type="transmembrane region" description="Helical" evidence="7">
    <location>
        <begin position="338"/>
        <end position="360"/>
    </location>
</feature>
<dbReference type="Proteomes" id="UP000272560">
    <property type="component" value="Unassembled WGS sequence"/>
</dbReference>
<feature type="transmembrane region" description="Helical" evidence="7">
    <location>
        <begin position="225"/>
        <end position="248"/>
    </location>
</feature>
<name>A0A3A5M6M9_9MICC</name>
<keyword evidence="10" id="KW-1185">Reference proteome</keyword>
<feature type="transmembrane region" description="Helical" evidence="7">
    <location>
        <begin position="470"/>
        <end position="493"/>
    </location>
</feature>
<dbReference type="GO" id="GO:0005886">
    <property type="term" value="C:plasma membrane"/>
    <property type="evidence" value="ECO:0007669"/>
    <property type="project" value="UniProtKB-SubCell"/>
</dbReference>
<feature type="transmembrane region" description="Helical" evidence="7">
    <location>
        <begin position="193"/>
        <end position="213"/>
    </location>
</feature>
<protein>
    <submittedName>
        <fullName evidence="9">Copper resistance protein CopD</fullName>
    </submittedName>
</protein>
<gene>
    <name evidence="9" type="ORF">D6T63_02675</name>
</gene>
<evidence type="ECO:0000256" key="2">
    <source>
        <dbReference type="ARBA" id="ARBA00022475"/>
    </source>
</evidence>
<dbReference type="PANTHER" id="PTHR34820:SF4">
    <property type="entry name" value="INNER MEMBRANE PROTEIN YEBZ"/>
    <property type="match status" value="1"/>
</dbReference>
<feature type="transmembrane region" description="Helical" evidence="7">
    <location>
        <begin position="634"/>
        <end position="656"/>
    </location>
</feature>
<proteinExistence type="predicted"/>
<keyword evidence="4 7" id="KW-1133">Transmembrane helix</keyword>
<evidence type="ECO:0000313" key="9">
    <source>
        <dbReference type="EMBL" id="RJT83360.1"/>
    </source>
</evidence>
<dbReference type="Pfam" id="PF05425">
    <property type="entry name" value="CopD"/>
    <property type="match status" value="1"/>
</dbReference>
<reference evidence="9 10" key="1">
    <citation type="submission" date="2018-09" db="EMBL/GenBank/DDBJ databases">
        <title>Novel species of Arthrobacter.</title>
        <authorList>
            <person name="Liu Q."/>
            <person name="Xin Y.-H."/>
        </authorList>
    </citation>
    <scope>NUCLEOTIDE SEQUENCE [LARGE SCALE GENOMIC DNA]</scope>
    <source>
        <strain evidence="9 10">Hz2</strain>
    </source>
</reference>
<feature type="transmembrane region" description="Helical" evidence="7">
    <location>
        <begin position="522"/>
        <end position="541"/>
    </location>
</feature>
<keyword evidence="5 7" id="KW-0472">Membrane</keyword>
<feature type="domain" description="Copper resistance protein D" evidence="8">
    <location>
        <begin position="256"/>
        <end position="360"/>
    </location>
</feature>
<dbReference type="InterPro" id="IPR008457">
    <property type="entry name" value="Cu-R_CopD_dom"/>
</dbReference>
<dbReference type="EMBL" id="QZVT01000001">
    <property type="protein sequence ID" value="RJT83360.1"/>
    <property type="molecule type" value="Genomic_DNA"/>
</dbReference>
<feature type="transmembrane region" description="Helical" evidence="7">
    <location>
        <begin position="28"/>
        <end position="51"/>
    </location>
</feature>
<feature type="transmembrane region" description="Helical" evidence="7">
    <location>
        <begin position="403"/>
        <end position="421"/>
    </location>
</feature>
<feature type="compositionally biased region" description="Low complexity" evidence="6">
    <location>
        <begin position="703"/>
        <end position="714"/>
    </location>
</feature>
<evidence type="ECO:0000256" key="1">
    <source>
        <dbReference type="ARBA" id="ARBA00004651"/>
    </source>
</evidence>
<dbReference type="PANTHER" id="PTHR34820">
    <property type="entry name" value="INNER MEMBRANE PROTEIN YEBZ"/>
    <property type="match status" value="1"/>
</dbReference>
<feature type="transmembrane region" description="Helical" evidence="7">
    <location>
        <begin position="71"/>
        <end position="91"/>
    </location>
</feature>
<feature type="transmembrane region" description="Helical" evidence="7">
    <location>
        <begin position="260"/>
        <end position="281"/>
    </location>
</feature>
<dbReference type="OrthoDB" id="5241646at2"/>
<feature type="transmembrane region" description="Helical" evidence="7">
    <location>
        <begin position="112"/>
        <end position="138"/>
    </location>
</feature>
<evidence type="ECO:0000313" key="10">
    <source>
        <dbReference type="Proteomes" id="UP000272560"/>
    </source>
</evidence>
<dbReference type="AlphaFoldDB" id="A0A3A5M6M9"/>
<keyword evidence="2" id="KW-1003">Cell membrane</keyword>